<comment type="similarity">
    <text evidence="2">Belongs to the CD36 family.</text>
</comment>
<proteinExistence type="inferred from homology"/>
<dbReference type="Pfam" id="PF01130">
    <property type="entry name" value="CD36"/>
    <property type="match status" value="1"/>
</dbReference>
<evidence type="ECO:0000256" key="1">
    <source>
        <dbReference type="ARBA" id="ARBA00004236"/>
    </source>
</evidence>
<dbReference type="PANTHER" id="PTHR11923:SF93">
    <property type="entry name" value="GH07959P-RELATED"/>
    <property type="match status" value="1"/>
</dbReference>
<comment type="subcellular location">
    <subcellularLocation>
        <location evidence="1">Cell membrane</location>
    </subcellularLocation>
</comment>
<evidence type="ECO:0000256" key="5">
    <source>
        <dbReference type="ARBA" id="ARBA00022989"/>
    </source>
</evidence>
<dbReference type="PRINTS" id="PR01609">
    <property type="entry name" value="CD36FAMILY"/>
</dbReference>
<gene>
    <name evidence="10" type="primary">LOC108565605</name>
</gene>
<dbReference type="RefSeq" id="XP_017780634.1">
    <property type="nucleotide sequence ID" value="XM_017925145.1"/>
</dbReference>
<keyword evidence="3" id="KW-1003">Cell membrane</keyword>
<keyword evidence="5 8" id="KW-1133">Transmembrane helix</keyword>
<evidence type="ECO:0000256" key="2">
    <source>
        <dbReference type="ARBA" id="ARBA00010532"/>
    </source>
</evidence>
<feature type="transmembrane region" description="Helical" evidence="8">
    <location>
        <begin position="447"/>
        <end position="468"/>
    </location>
</feature>
<evidence type="ECO:0000313" key="10">
    <source>
        <dbReference type="RefSeq" id="XP_017780634.1"/>
    </source>
</evidence>
<keyword evidence="4 8" id="KW-0812">Transmembrane</keyword>
<dbReference type="GeneID" id="108565605"/>
<keyword evidence="9" id="KW-1185">Reference proteome</keyword>
<evidence type="ECO:0000256" key="7">
    <source>
        <dbReference type="ARBA" id="ARBA00023180"/>
    </source>
</evidence>
<protein>
    <submittedName>
        <fullName evidence="10">Protein croquemort-like isoform X1</fullName>
    </submittedName>
</protein>
<accession>A0ABM1N1D4</accession>
<evidence type="ECO:0000256" key="6">
    <source>
        <dbReference type="ARBA" id="ARBA00023136"/>
    </source>
</evidence>
<reference evidence="10" key="1">
    <citation type="submission" date="2025-08" db="UniProtKB">
        <authorList>
            <consortium name="RefSeq"/>
        </authorList>
    </citation>
    <scope>IDENTIFICATION</scope>
    <source>
        <tissue evidence="10">Whole Larva</tissue>
    </source>
</reference>
<feature type="transmembrane region" description="Helical" evidence="8">
    <location>
        <begin position="20"/>
        <end position="43"/>
    </location>
</feature>
<sequence length="503" mass="58215">MAKNNKTFFLNVSTIICNKLFLIIGIALAILGVTLYVTFPWILQSLIRIATTFKPGWKAYNEWKCNPEPYYFDIYLFNWTNTEDFYNPDVKPKFEEIGPYRFLLNIEKMNETWSEGDTFNYSIAKKFVFVKHEDSRDLTDLITSINPVPLSLAYQFRNSNYFTKLAISLTLRSTKSEMFVTKTADEFLFRGFEEPTLDAANKIPFVKIMDKFGYFYKKNYTEYMYGPVTMHKTQDENFARLSTYRNKKNPGFFDGKCGTTDGRIGEFVETNRNSSKILKVFVPEICTYTYLKYKEQRVYKGVVSDYYEAPKTLFDNGTVYPENECFCNGQCVPSGLLNVSSCNENAPIFLSLPHFFHADPSYRNAVEGMKPDPDKHNVFTAYQKDSGVVTAIGLRIQVNVLIQPISGFGMYSNVPKYFIPVLHINETVLMTDSVASQMYIIQVSPNISTLISCLLTVIGVTLFTYGFMKKKPNKNDNKLYDLYDKQEFQKYIYNDNFIKVIFL</sequence>
<dbReference type="Proteomes" id="UP000695000">
    <property type="component" value="Unplaced"/>
</dbReference>
<evidence type="ECO:0000256" key="3">
    <source>
        <dbReference type="ARBA" id="ARBA00022475"/>
    </source>
</evidence>
<dbReference type="PANTHER" id="PTHR11923">
    <property type="entry name" value="SCAVENGER RECEPTOR CLASS B TYPE-1 SR-B1"/>
    <property type="match status" value="1"/>
</dbReference>
<keyword evidence="6 8" id="KW-0472">Membrane</keyword>
<name>A0ABM1N1D4_NICVS</name>
<keyword evidence="7" id="KW-0325">Glycoprotein</keyword>
<evidence type="ECO:0000256" key="4">
    <source>
        <dbReference type="ARBA" id="ARBA00022692"/>
    </source>
</evidence>
<evidence type="ECO:0000313" key="9">
    <source>
        <dbReference type="Proteomes" id="UP000695000"/>
    </source>
</evidence>
<dbReference type="InterPro" id="IPR002159">
    <property type="entry name" value="CD36_fam"/>
</dbReference>
<evidence type="ECO:0000256" key="8">
    <source>
        <dbReference type="SAM" id="Phobius"/>
    </source>
</evidence>
<organism evidence="9 10">
    <name type="scientific">Nicrophorus vespilloides</name>
    <name type="common">Boreal carrion beetle</name>
    <dbReference type="NCBI Taxonomy" id="110193"/>
    <lineage>
        <taxon>Eukaryota</taxon>
        <taxon>Metazoa</taxon>
        <taxon>Ecdysozoa</taxon>
        <taxon>Arthropoda</taxon>
        <taxon>Hexapoda</taxon>
        <taxon>Insecta</taxon>
        <taxon>Pterygota</taxon>
        <taxon>Neoptera</taxon>
        <taxon>Endopterygota</taxon>
        <taxon>Coleoptera</taxon>
        <taxon>Polyphaga</taxon>
        <taxon>Staphyliniformia</taxon>
        <taxon>Silphidae</taxon>
        <taxon>Nicrophorinae</taxon>
        <taxon>Nicrophorus</taxon>
    </lineage>
</organism>